<dbReference type="Proteomes" id="UP000182894">
    <property type="component" value="Unassembled WGS sequence"/>
</dbReference>
<protein>
    <submittedName>
        <fullName evidence="2">Uncharacterized protein</fullName>
    </submittedName>
</protein>
<keyword evidence="1" id="KW-1133">Transmembrane helix</keyword>
<dbReference type="EMBL" id="FNCO01000002">
    <property type="protein sequence ID" value="SDG48801.1"/>
    <property type="molecule type" value="Genomic_DNA"/>
</dbReference>
<evidence type="ECO:0000256" key="1">
    <source>
        <dbReference type="SAM" id="Phobius"/>
    </source>
</evidence>
<dbReference type="STRING" id="89065.SAMN05216605_102221"/>
<keyword evidence="3" id="KW-1185">Reference proteome</keyword>
<dbReference type="AlphaFoldDB" id="A0A1G7UNJ8"/>
<dbReference type="RefSeq" id="WP_074750563.1">
    <property type="nucleotide sequence ID" value="NZ_FNCO01000002.1"/>
</dbReference>
<reference evidence="3" key="1">
    <citation type="submission" date="2016-10" db="EMBL/GenBank/DDBJ databases">
        <authorList>
            <person name="Varghese N."/>
            <person name="Submissions S."/>
        </authorList>
    </citation>
    <scope>NUCLEOTIDE SEQUENCE [LARGE SCALE GENOMIC DNA]</scope>
    <source>
        <strain evidence="3">ATCC 700689</strain>
    </source>
</reference>
<keyword evidence="1" id="KW-0472">Membrane</keyword>
<organism evidence="2 3">
    <name type="scientific">Pseudomonas abietaniphila</name>
    <dbReference type="NCBI Taxonomy" id="89065"/>
    <lineage>
        <taxon>Bacteria</taxon>
        <taxon>Pseudomonadati</taxon>
        <taxon>Pseudomonadota</taxon>
        <taxon>Gammaproteobacteria</taxon>
        <taxon>Pseudomonadales</taxon>
        <taxon>Pseudomonadaceae</taxon>
        <taxon>Pseudomonas</taxon>
    </lineage>
</organism>
<name>A0A1G7UNJ8_9PSED</name>
<evidence type="ECO:0000313" key="2">
    <source>
        <dbReference type="EMBL" id="SDG48801.1"/>
    </source>
</evidence>
<sequence>MPYCHLKQLELVPYSGNWFLIASVVAVLVGSASAFFLISLDPATVWRESHPRAIGLGPGVGLVRAFMQEHAEVLNKMPAVLFLCERLLSHTRTAHGHAARSC</sequence>
<gene>
    <name evidence="2" type="ORF">SAMN05216605_102221</name>
</gene>
<accession>A0A1G7UNJ8</accession>
<feature type="transmembrane region" description="Helical" evidence="1">
    <location>
        <begin position="18"/>
        <end position="40"/>
    </location>
</feature>
<keyword evidence="1" id="KW-0812">Transmembrane</keyword>
<proteinExistence type="predicted"/>
<evidence type="ECO:0000313" key="3">
    <source>
        <dbReference type="Proteomes" id="UP000182894"/>
    </source>
</evidence>